<dbReference type="Gene3D" id="3.20.20.140">
    <property type="entry name" value="Metal-dependent hydrolases"/>
    <property type="match status" value="1"/>
</dbReference>
<reference evidence="3" key="1">
    <citation type="submission" date="2022-12" db="EMBL/GenBank/DDBJ databases">
        <title>New Phytohabitans aurantiacus sp. RD004123 nov., an actinomycete isolated from soil.</title>
        <authorList>
            <person name="Triningsih D.W."/>
            <person name="Harunari E."/>
            <person name="Igarashi Y."/>
        </authorList>
    </citation>
    <scope>NUCLEOTIDE SEQUENCE</scope>
    <source>
        <strain evidence="3">RD004123</strain>
    </source>
</reference>
<dbReference type="SUPFAM" id="SSF51556">
    <property type="entry name" value="Metallo-dependent hydrolases"/>
    <property type="match status" value="1"/>
</dbReference>
<organism evidence="3 4">
    <name type="scientific">Phytohabitans aurantiacus</name>
    <dbReference type="NCBI Taxonomy" id="3016789"/>
    <lineage>
        <taxon>Bacteria</taxon>
        <taxon>Bacillati</taxon>
        <taxon>Actinomycetota</taxon>
        <taxon>Actinomycetes</taxon>
        <taxon>Micromonosporales</taxon>
        <taxon>Micromonosporaceae</taxon>
    </lineage>
</organism>
<evidence type="ECO:0000259" key="2">
    <source>
        <dbReference type="Pfam" id="PF04909"/>
    </source>
</evidence>
<dbReference type="InterPro" id="IPR032466">
    <property type="entry name" value="Metal_Hydrolase"/>
</dbReference>
<gene>
    <name evidence="3" type="ORF">Pa4123_15280</name>
</gene>
<keyword evidence="1" id="KW-0456">Lyase</keyword>
<dbReference type="Pfam" id="PF04909">
    <property type="entry name" value="Amidohydro_2"/>
    <property type="match status" value="1"/>
</dbReference>
<keyword evidence="4" id="KW-1185">Reference proteome</keyword>
<sequence length="356" mass="39875">MKIDAYSHILPARYFERMRELAVDPKALKRWLELPALHDLDARLSMMDEFGDGYQQVLTLSSPPIELLAGPAESPALARLANETMRELCDEHPDRFPAFVASLPMNNPDASLDEIAFAIDGLGASGVQVFTNVNGRPLDDPDFAGVFDEMARRDLPIWMHPARGAGFADYTTEQSSKYEIWWALGWPYETSAAMARLVFSGLFDRHPGISIVTHHMGAMIPYLEGRIGLGWSDQFGSRTDGEEYGRLRQGLAERPLEYFRRFYADTALSGSDIGTRCGLDFFGVDHVLFGTDCPFDPEGGPMYVRETIRVIDGLDITEAEREQIYHGNLRRLIGRAAGDAEARHGRYPRRALTTNP</sequence>
<name>A0ABQ5QR96_9ACTN</name>
<dbReference type="PANTHER" id="PTHR21240">
    <property type="entry name" value="2-AMINO-3-CARBOXYLMUCONATE-6-SEMIALDEHYDE DECARBOXYLASE"/>
    <property type="match status" value="1"/>
</dbReference>
<proteinExistence type="predicted"/>
<evidence type="ECO:0000313" key="3">
    <source>
        <dbReference type="EMBL" id="GLH96254.1"/>
    </source>
</evidence>
<feature type="domain" description="Amidohydrolase-related" evidence="2">
    <location>
        <begin position="38"/>
        <end position="334"/>
    </location>
</feature>
<evidence type="ECO:0000313" key="4">
    <source>
        <dbReference type="Proteomes" id="UP001144280"/>
    </source>
</evidence>
<protein>
    <submittedName>
        <fullName evidence="3">4-oxalomesaconate hydratase</fullName>
    </submittedName>
</protein>
<dbReference type="InterPro" id="IPR006680">
    <property type="entry name" value="Amidohydro-rel"/>
</dbReference>
<evidence type="ECO:0000256" key="1">
    <source>
        <dbReference type="ARBA" id="ARBA00023239"/>
    </source>
</evidence>
<comment type="caution">
    <text evidence="3">The sequence shown here is derived from an EMBL/GenBank/DDBJ whole genome shotgun (WGS) entry which is preliminary data.</text>
</comment>
<dbReference type="EMBL" id="BSDI01000007">
    <property type="protein sequence ID" value="GLH96254.1"/>
    <property type="molecule type" value="Genomic_DNA"/>
</dbReference>
<dbReference type="Proteomes" id="UP001144280">
    <property type="component" value="Unassembled WGS sequence"/>
</dbReference>
<dbReference type="RefSeq" id="WP_281893432.1">
    <property type="nucleotide sequence ID" value="NZ_BSDI01000007.1"/>
</dbReference>
<dbReference type="InterPro" id="IPR032465">
    <property type="entry name" value="ACMSD"/>
</dbReference>
<dbReference type="PANTHER" id="PTHR21240:SF28">
    <property type="entry name" value="ISO-OROTATE DECARBOXYLASE (EUROFUNG)"/>
    <property type="match status" value="1"/>
</dbReference>
<accession>A0ABQ5QR96</accession>